<accession>A0A4R3NAQ2</accession>
<name>A0A4R3NAQ2_9GAMM</name>
<dbReference type="EMBL" id="SMAO01000001">
    <property type="protein sequence ID" value="TCT24233.1"/>
    <property type="molecule type" value="Genomic_DNA"/>
</dbReference>
<evidence type="ECO:0000313" key="2">
    <source>
        <dbReference type="Proteomes" id="UP000295717"/>
    </source>
</evidence>
<protein>
    <submittedName>
        <fullName evidence="1">Uncharacterized protein</fullName>
    </submittedName>
</protein>
<reference evidence="1 2" key="1">
    <citation type="submission" date="2019-03" db="EMBL/GenBank/DDBJ databases">
        <title>Genomic Encyclopedia of Type Strains, Phase IV (KMG-IV): sequencing the most valuable type-strain genomes for metagenomic binning, comparative biology and taxonomic classification.</title>
        <authorList>
            <person name="Goeker M."/>
        </authorList>
    </citation>
    <scope>NUCLEOTIDE SEQUENCE [LARGE SCALE GENOMIC DNA]</scope>
    <source>
        <strain evidence="1 2">DSM 13587</strain>
    </source>
</reference>
<evidence type="ECO:0000313" key="1">
    <source>
        <dbReference type="EMBL" id="TCT24233.1"/>
    </source>
</evidence>
<dbReference type="Proteomes" id="UP000295717">
    <property type="component" value="Unassembled WGS sequence"/>
</dbReference>
<organism evidence="1 2">
    <name type="scientific">Thiobaca trueperi</name>
    <dbReference type="NCBI Taxonomy" id="127458"/>
    <lineage>
        <taxon>Bacteria</taxon>
        <taxon>Pseudomonadati</taxon>
        <taxon>Pseudomonadota</taxon>
        <taxon>Gammaproteobacteria</taxon>
        <taxon>Chromatiales</taxon>
        <taxon>Chromatiaceae</taxon>
        <taxon>Thiobaca</taxon>
    </lineage>
</organism>
<comment type="caution">
    <text evidence="1">The sequence shown here is derived from an EMBL/GenBank/DDBJ whole genome shotgun (WGS) entry which is preliminary data.</text>
</comment>
<keyword evidence="2" id="KW-1185">Reference proteome</keyword>
<sequence>MQSESTRSTCRVRGIDVARTMRWTALAVVALIGAGI</sequence>
<proteinExistence type="predicted"/>
<gene>
    <name evidence="1" type="ORF">EDC35_101554</name>
</gene>
<dbReference type="AlphaFoldDB" id="A0A4R3NAQ2"/>